<dbReference type="PROSITE" id="PS01268">
    <property type="entry name" value="UPF0024"/>
    <property type="match status" value="1"/>
</dbReference>
<organism evidence="6 8">
    <name type="scientific">Legionella feeleii</name>
    <dbReference type="NCBI Taxonomy" id="453"/>
    <lineage>
        <taxon>Bacteria</taxon>
        <taxon>Pseudomonadati</taxon>
        <taxon>Pseudomonadota</taxon>
        <taxon>Gammaproteobacteria</taxon>
        <taxon>Legionellales</taxon>
        <taxon>Legionellaceae</taxon>
        <taxon>Legionella</taxon>
    </lineage>
</organism>
<accession>A0A0W0U969</accession>
<evidence type="ECO:0000313" key="8">
    <source>
        <dbReference type="Proteomes" id="UP000054698"/>
    </source>
</evidence>
<dbReference type="GO" id="GO:0031119">
    <property type="term" value="P:tRNA pseudouridine synthesis"/>
    <property type="evidence" value="ECO:0007669"/>
    <property type="project" value="UniProtKB-UniRule"/>
</dbReference>
<dbReference type="PANTHER" id="PTHR47811">
    <property type="entry name" value="TRNA PSEUDOURIDINE SYNTHASE D"/>
    <property type="match status" value="1"/>
</dbReference>
<dbReference type="SUPFAM" id="SSF55120">
    <property type="entry name" value="Pseudouridine synthase"/>
    <property type="match status" value="1"/>
</dbReference>
<reference evidence="6 8" key="1">
    <citation type="submission" date="2015-11" db="EMBL/GenBank/DDBJ databases">
        <title>Genomic analysis of 38 Legionella species identifies large and diverse effector repertoires.</title>
        <authorList>
            <person name="Burstein D."/>
            <person name="Amaro F."/>
            <person name="Zusman T."/>
            <person name="Lifshitz Z."/>
            <person name="Cohen O."/>
            <person name="Gilbert J.A."/>
            <person name="Pupko T."/>
            <person name="Shuman H.A."/>
            <person name="Segal G."/>
        </authorList>
    </citation>
    <scope>NUCLEOTIDE SEQUENCE [LARGE SCALE GENOMIC DNA]</scope>
    <source>
        <strain evidence="6 8">WO-44C</strain>
    </source>
</reference>
<comment type="function">
    <text evidence="4">Responsible for synthesis of pseudouridine from uracil-13 in transfer RNAs.</text>
</comment>
<dbReference type="CDD" id="cd02575">
    <property type="entry name" value="PseudoU_synth_EcTruD"/>
    <property type="match status" value="1"/>
</dbReference>
<evidence type="ECO:0000313" key="7">
    <source>
        <dbReference type="EMBL" id="SPX62870.1"/>
    </source>
</evidence>
<evidence type="ECO:0000259" key="5">
    <source>
        <dbReference type="PROSITE" id="PS50984"/>
    </source>
</evidence>
<dbReference type="HAMAP" id="MF_01082">
    <property type="entry name" value="TruD"/>
    <property type="match status" value="1"/>
</dbReference>
<dbReference type="GO" id="GO:0160150">
    <property type="term" value="F:tRNA pseudouridine(13) synthase activity"/>
    <property type="evidence" value="ECO:0007669"/>
    <property type="project" value="UniProtKB-EC"/>
</dbReference>
<name>A0A0W0U969_9GAMM</name>
<dbReference type="GO" id="GO:0005829">
    <property type="term" value="C:cytosol"/>
    <property type="evidence" value="ECO:0007669"/>
    <property type="project" value="TreeGrafter"/>
</dbReference>
<feature type="active site" description="Nucleophile" evidence="4">
    <location>
        <position position="80"/>
    </location>
</feature>
<dbReference type="EMBL" id="LNYB01000008">
    <property type="protein sequence ID" value="KTD04335.1"/>
    <property type="molecule type" value="Genomic_DNA"/>
</dbReference>
<dbReference type="InterPro" id="IPR001656">
    <property type="entry name" value="PsdUridine_synth_TruD"/>
</dbReference>
<keyword evidence="8" id="KW-1185">Reference proteome</keyword>
<evidence type="ECO:0000313" key="6">
    <source>
        <dbReference type="EMBL" id="KTD04335.1"/>
    </source>
</evidence>
<dbReference type="Proteomes" id="UP000054698">
    <property type="component" value="Unassembled WGS sequence"/>
</dbReference>
<dbReference type="OrthoDB" id="1550679at2"/>
<dbReference type="PROSITE" id="PS50984">
    <property type="entry name" value="TRUD"/>
    <property type="match status" value="1"/>
</dbReference>
<keyword evidence="2 4" id="KW-0819">tRNA processing</keyword>
<evidence type="ECO:0000313" key="9">
    <source>
        <dbReference type="Proteomes" id="UP000251942"/>
    </source>
</evidence>
<evidence type="ECO:0000256" key="1">
    <source>
        <dbReference type="ARBA" id="ARBA00007953"/>
    </source>
</evidence>
<dbReference type="GO" id="GO:0003723">
    <property type="term" value="F:RNA binding"/>
    <property type="evidence" value="ECO:0007669"/>
    <property type="project" value="InterPro"/>
</dbReference>
<gene>
    <name evidence="4 7" type="primary">truD</name>
    <name evidence="6" type="ORF">Lfee_0162</name>
    <name evidence="7" type="ORF">NCTC12022_03639</name>
</gene>
<comment type="similarity">
    <text evidence="1 4">Belongs to the pseudouridine synthase TruD family.</text>
</comment>
<dbReference type="InterPro" id="IPR050170">
    <property type="entry name" value="TruD_pseudoU_synthase"/>
</dbReference>
<dbReference type="Gene3D" id="3.30.2350.20">
    <property type="entry name" value="TruD, catalytic domain"/>
    <property type="match status" value="1"/>
</dbReference>
<sequence>MFDFNDLEFAHGKPQATGTMKTSAEDFKVDEELGFELSGQGEHLYLRIEKKGLNTEEVVKALARTLGKSEKNISYAGLKDRQALTTQWLCVHCPGEEIISPDLLAGEGWRVIESKRHLKKLKIGALEANRFNLILRDIKECEEVENRLQQIRGVGVPNYFGAQRFGYEGQNLVKAEAFFRGHIKVKNRFLRGIYYSAARAFLFNQILSARVKAATWNTALPGDVMQLTGKNSIFSIEAPDQLIQTRVEDFDLSPAAPLWGKGQERVGGDALTQQEQVLDRYKFWCEALESHGLERAYRPLVLPIEDLMWNWQDNQLNLSFRLTSGSYATSVVRELIQLNT</sequence>
<dbReference type="NCBIfam" id="TIGR00094">
    <property type="entry name" value="tRNA_TruD_broad"/>
    <property type="match status" value="1"/>
</dbReference>
<dbReference type="InterPro" id="IPR043165">
    <property type="entry name" value="TruD_insert_sf"/>
</dbReference>
<evidence type="ECO:0000256" key="2">
    <source>
        <dbReference type="ARBA" id="ARBA00022694"/>
    </source>
</evidence>
<dbReference type="STRING" id="453.Lfee_0162"/>
<comment type="catalytic activity">
    <reaction evidence="4">
        <text>uridine(13) in tRNA = pseudouridine(13) in tRNA</text>
        <dbReference type="Rhea" id="RHEA:42540"/>
        <dbReference type="Rhea" id="RHEA-COMP:10105"/>
        <dbReference type="Rhea" id="RHEA-COMP:10106"/>
        <dbReference type="ChEBI" id="CHEBI:65314"/>
        <dbReference type="ChEBI" id="CHEBI:65315"/>
        <dbReference type="EC" id="5.4.99.27"/>
    </reaction>
</comment>
<dbReference type="InterPro" id="IPR011760">
    <property type="entry name" value="PsdUridine_synth_TruD_insert"/>
</dbReference>
<protein>
    <recommendedName>
        <fullName evidence="4">tRNA pseudouridine synthase D</fullName>
        <ecNumber evidence="4">5.4.99.27</ecNumber>
    </recommendedName>
    <alternativeName>
        <fullName evidence="4">tRNA pseudouridine(13) synthase</fullName>
    </alternativeName>
    <alternativeName>
        <fullName evidence="4">tRNA pseudouridylate synthase D</fullName>
    </alternativeName>
    <alternativeName>
        <fullName evidence="4">tRNA-uridine isomerase D</fullName>
    </alternativeName>
</protein>
<dbReference type="InterPro" id="IPR020103">
    <property type="entry name" value="PsdUridine_synth_cat_dom_sf"/>
</dbReference>
<dbReference type="InterPro" id="IPR020119">
    <property type="entry name" value="PsdUridine_synth_TruD_CS"/>
</dbReference>
<dbReference type="InterPro" id="IPR042214">
    <property type="entry name" value="TruD_catalytic"/>
</dbReference>
<dbReference type="Gene3D" id="3.30.2340.10">
    <property type="entry name" value="TruD, insertion domain"/>
    <property type="match status" value="1"/>
</dbReference>
<dbReference type="Proteomes" id="UP000251942">
    <property type="component" value="Unassembled WGS sequence"/>
</dbReference>
<dbReference type="PANTHER" id="PTHR47811:SF1">
    <property type="entry name" value="TRNA PSEUDOURIDINE SYNTHASE D"/>
    <property type="match status" value="1"/>
</dbReference>
<dbReference type="RefSeq" id="WP_058443379.1">
    <property type="nucleotide sequence ID" value="NZ_CAAAHT010000013.1"/>
</dbReference>
<proteinExistence type="inferred from homology"/>
<dbReference type="PATRIC" id="fig|453.4.peg.181"/>
<dbReference type="Pfam" id="PF01142">
    <property type="entry name" value="TruD"/>
    <property type="match status" value="2"/>
</dbReference>
<dbReference type="AlphaFoldDB" id="A0A0W0U969"/>
<reference evidence="7 9" key="2">
    <citation type="submission" date="2018-06" db="EMBL/GenBank/DDBJ databases">
        <authorList>
            <consortium name="Pathogen Informatics"/>
            <person name="Doyle S."/>
        </authorList>
    </citation>
    <scope>NUCLEOTIDE SEQUENCE [LARGE SCALE GENOMIC DNA]</scope>
    <source>
        <strain evidence="7 9">NCTC12022</strain>
    </source>
</reference>
<feature type="domain" description="TRUD" evidence="5">
    <location>
        <begin position="155"/>
        <end position="303"/>
    </location>
</feature>
<evidence type="ECO:0000256" key="4">
    <source>
        <dbReference type="HAMAP-Rule" id="MF_01082"/>
    </source>
</evidence>
<keyword evidence="3 4" id="KW-0413">Isomerase</keyword>
<dbReference type="EMBL" id="UASS01000040">
    <property type="protein sequence ID" value="SPX62870.1"/>
    <property type="molecule type" value="Genomic_DNA"/>
</dbReference>
<dbReference type="EC" id="5.4.99.27" evidence="4"/>
<evidence type="ECO:0000256" key="3">
    <source>
        <dbReference type="ARBA" id="ARBA00023235"/>
    </source>
</evidence>